<sequence length="179" mass="19078">MQLSRVFMVAAGLSLLVASAQAEVFKCKGTDGKVVFSDHACAADQTSSSVPGITKSATKPAPPVEPATALEQAKRQQVQAGLSPECQALGDKASQLLRSEAGLEEIKRAVSEFEGRCGDQVEKAWRASGQARPTGKPDAASCRVLRQVRDDAKAQLSKMTDKEKMEYVKLQNEVSVACP</sequence>
<proteinExistence type="predicted"/>
<feature type="chain" id="PRO_5046235602" description="DUF4124 domain-containing protein" evidence="1">
    <location>
        <begin position="23"/>
        <end position="179"/>
    </location>
</feature>
<keyword evidence="4" id="KW-1185">Reference proteome</keyword>
<evidence type="ECO:0000313" key="4">
    <source>
        <dbReference type="Proteomes" id="UP001268089"/>
    </source>
</evidence>
<dbReference type="Proteomes" id="UP001268089">
    <property type="component" value="Unassembled WGS sequence"/>
</dbReference>
<evidence type="ECO:0000313" key="3">
    <source>
        <dbReference type="EMBL" id="MDR7307513.1"/>
    </source>
</evidence>
<dbReference type="EMBL" id="JAVDXO010000006">
    <property type="protein sequence ID" value="MDR7307513.1"/>
    <property type="molecule type" value="Genomic_DNA"/>
</dbReference>
<gene>
    <name evidence="3" type="ORF">J2X15_002800</name>
</gene>
<dbReference type="RefSeq" id="WP_310343842.1">
    <property type="nucleotide sequence ID" value="NZ_JAVDXO010000006.1"/>
</dbReference>
<comment type="caution">
    <text evidence="3">The sequence shown here is derived from an EMBL/GenBank/DDBJ whole genome shotgun (WGS) entry which is preliminary data.</text>
</comment>
<protein>
    <recommendedName>
        <fullName evidence="2">DUF4124 domain-containing protein</fullName>
    </recommendedName>
</protein>
<name>A0ABU1ZPP2_9BURK</name>
<evidence type="ECO:0000259" key="2">
    <source>
        <dbReference type="Pfam" id="PF13511"/>
    </source>
</evidence>
<keyword evidence="1" id="KW-0732">Signal</keyword>
<dbReference type="Pfam" id="PF13511">
    <property type="entry name" value="DUF4124"/>
    <property type="match status" value="1"/>
</dbReference>
<accession>A0ABU1ZPP2</accession>
<feature type="signal peptide" evidence="1">
    <location>
        <begin position="1"/>
        <end position="22"/>
    </location>
</feature>
<organism evidence="3 4">
    <name type="scientific">Rhodoferax saidenbachensis</name>
    <dbReference type="NCBI Taxonomy" id="1484693"/>
    <lineage>
        <taxon>Bacteria</taxon>
        <taxon>Pseudomonadati</taxon>
        <taxon>Pseudomonadota</taxon>
        <taxon>Betaproteobacteria</taxon>
        <taxon>Burkholderiales</taxon>
        <taxon>Comamonadaceae</taxon>
        <taxon>Rhodoferax</taxon>
    </lineage>
</organism>
<feature type="domain" description="DUF4124" evidence="2">
    <location>
        <begin position="13"/>
        <end position="66"/>
    </location>
</feature>
<evidence type="ECO:0000256" key="1">
    <source>
        <dbReference type="SAM" id="SignalP"/>
    </source>
</evidence>
<reference evidence="3 4" key="1">
    <citation type="submission" date="2023-07" db="EMBL/GenBank/DDBJ databases">
        <title>Sorghum-associated microbial communities from plants grown in Nebraska, USA.</title>
        <authorList>
            <person name="Schachtman D."/>
        </authorList>
    </citation>
    <scope>NUCLEOTIDE SEQUENCE [LARGE SCALE GENOMIC DNA]</scope>
    <source>
        <strain evidence="3 4">BE308</strain>
    </source>
</reference>
<dbReference type="InterPro" id="IPR025392">
    <property type="entry name" value="DUF4124"/>
</dbReference>